<keyword evidence="1" id="KW-0472">Membrane</keyword>
<name>A0ABV7FV74_9ALTE</name>
<gene>
    <name evidence="2" type="ORF">ACFOHL_15685</name>
</gene>
<dbReference type="PANTHER" id="PTHR38434">
    <property type="entry name" value="BLL2549 PROTEIN"/>
    <property type="match status" value="1"/>
</dbReference>
<keyword evidence="1" id="KW-0812">Transmembrane</keyword>
<evidence type="ECO:0000256" key="1">
    <source>
        <dbReference type="SAM" id="Phobius"/>
    </source>
</evidence>
<protein>
    <submittedName>
        <fullName evidence="2">DUF2339 domain-containing protein</fullName>
    </submittedName>
</protein>
<proteinExistence type="predicted"/>
<dbReference type="RefSeq" id="WP_376921187.1">
    <property type="nucleotide sequence ID" value="NZ_JBHRSW010000047.1"/>
</dbReference>
<dbReference type="Pfam" id="PF10101">
    <property type="entry name" value="DUF2339"/>
    <property type="match status" value="1"/>
</dbReference>
<evidence type="ECO:0000313" key="3">
    <source>
        <dbReference type="Proteomes" id="UP001595478"/>
    </source>
</evidence>
<comment type="caution">
    <text evidence="2">The sequence shown here is derived from an EMBL/GenBank/DDBJ whole genome shotgun (WGS) entry which is preliminary data.</text>
</comment>
<dbReference type="Proteomes" id="UP001595478">
    <property type="component" value="Unassembled WGS sequence"/>
</dbReference>
<sequence length="68" mass="7609">MILNRVGFSILALVLLKAFLVDMNHLDGIYRALSFIGLGLSLVVIGWLFQRFKQVIPKLTQANSHNAL</sequence>
<keyword evidence="3" id="KW-1185">Reference proteome</keyword>
<dbReference type="InterPro" id="IPR019286">
    <property type="entry name" value="DUF2339_TM"/>
</dbReference>
<organism evidence="2 3">
    <name type="scientific">Agaribacter flavus</name>
    <dbReference type="NCBI Taxonomy" id="1902781"/>
    <lineage>
        <taxon>Bacteria</taxon>
        <taxon>Pseudomonadati</taxon>
        <taxon>Pseudomonadota</taxon>
        <taxon>Gammaproteobacteria</taxon>
        <taxon>Alteromonadales</taxon>
        <taxon>Alteromonadaceae</taxon>
        <taxon>Agaribacter</taxon>
    </lineage>
</organism>
<reference evidence="3" key="1">
    <citation type="journal article" date="2019" name="Int. J. Syst. Evol. Microbiol.">
        <title>The Global Catalogue of Microorganisms (GCM) 10K type strain sequencing project: providing services to taxonomists for standard genome sequencing and annotation.</title>
        <authorList>
            <consortium name="The Broad Institute Genomics Platform"/>
            <consortium name="The Broad Institute Genome Sequencing Center for Infectious Disease"/>
            <person name="Wu L."/>
            <person name="Ma J."/>
        </authorList>
    </citation>
    <scope>NUCLEOTIDE SEQUENCE [LARGE SCALE GENOMIC DNA]</scope>
    <source>
        <strain evidence="3">KCTC 52473</strain>
    </source>
</reference>
<accession>A0ABV7FV74</accession>
<keyword evidence="1" id="KW-1133">Transmembrane helix</keyword>
<feature type="transmembrane region" description="Helical" evidence="1">
    <location>
        <begin position="30"/>
        <end position="49"/>
    </location>
</feature>
<evidence type="ECO:0000313" key="2">
    <source>
        <dbReference type="EMBL" id="MFC3123065.1"/>
    </source>
</evidence>
<dbReference type="EMBL" id="JBHRSW010000047">
    <property type="protein sequence ID" value="MFC3123065.1"/>
    <property type="molecule type" value="Genomic_DNA"/>
</dbReference>
<dbReference type="PANTHER" id="PTHR38434:SF1">
    <property type="entry name" value="BLL2549 PROTEIN"/>
    <property type="match status" value="1"/>
</dbReference>